<dbReference type="AlphaFoldDB" id="A0A652KX54"/>
<dbReference type="SMART" id="SM00220">
    <property type="entry name" value="S_TKc"/>
    <property type="match status" value="1"/>
</dbReference>
<feature type="domain" description="Protein kinase" evidence="9">
    <location>
        <begin position="15"/>
        <end position="265"/>
    </location>
</feature>
<dbReference type="PANTHER" id="PTHR43289:SF34">
    <property type="entry name" value="SERINE_THREONINE-PROTEIN KINASE YBDM-RELATED"/>
    <property type="match status" value="1"/>
</dbReference>
<evidence type="ECO:0000313" key="10">
    <source>
        <dbReference type="EMBL" id="TXS28044.1"/>
    </source>
</evidence>
<evidence type="ECO:0000256" key="8">
    <source>
        <dbReference type="SAM" id="MobiDB-lite"/>
    </source>
</evidence>
<evidence type="ECO:0000256" key="1">
    <source>
        <dbReference type="ARBA" id="ARBA00010062"/>
    </source>
</evidence>
<keyword evidence="4 7" id="KW-0547">Nucleotide-binding</keyword>
<accession>A0A652KX54</accession>
<evidence type="ECO:0000256" key="5">
    <source>
        <dbReference type="ARBA" id="ARBA00022777"/>
    </source>
</evidence>
<keyword evidence="6 7" id="KW-0067">ATP-binding</keyword>
<keyword evidence="3" id="KW-0732">Signal</keyword>
<dbReference type="PROSITE" id="PS50011">
    <property type="entry name" value="PROTEIN_KINASE_DOM"/>
    <property type="match status" value="1"/>
</dbReference>
<name>A0A652KX54_9ACTN</name>
<gene>
    <name evidence="10" type="ORF">EAO74_19130</name>
</gene>
<organism evidence="10">
    <name type="scientific">Streptomyces sp. gb1(2016)</name>
    <dbReference type="NCBI Taxonomy" id="1828321"/>
    <lineage>
        <taxon>Bacteria</taxon>
        <taxon>Bacillati</taxon>
        <taxon>Actinomycetota</taxon>
        <taxon>Actinomycetes</taxon>
        <taxon>Kitasatosporales</taxon>
        <taxon>Streptomycetaceae</taxon>
        <taxon>Streptomyces</taxon>
    </lineage>
</organism>
<reference evidence="10" key="1">
    <citation type="submission" date="2018-10" db="EMBL/GenBank/DDBJ databases">
        <authorList>
            <person name="Hariharan J."/>
            <person name="Choudoir M.J."/>
            <person name="Diebold P."/>
            <person name="Panke-Buisse K."/>
            <person name="Campbell A.N."/>
            <person name="Buckley D.H."/>
        </authorList>
    </citation>
    <scope>NUCLEOTIDE SEQUENCE</scope>
    <source>
        <strain evidence="10">Gb1</strain>
    </source>
</reference>
<dbReference type="Gene3D" id="1.10.510.10">
    <property type="entry name" value="Transferase(Phosphotransferase) domain 1"/>
    <property type="match status" value="1"/>
</dbReference>
<keyword evidence="5 10" id="KW-0418">Kinase</keyword>
<feature type="compositionally biased region" description="Pro residues" evidence="8">
    <location>
        <begin position="293"/>
        <end position="313"/>
    </location>
</feature>
<dbReference type="CDD" id="cd14014">
    <property type="entry name" value="STKc_PknB_like"/>
    <property type="match status" value="1"/>
</dbReference>
<dbReference type="PANTHER" id="PTHR43289">
    <property type="entry name" value="MITOGEN-ACTIVATED PROTEIN KINASE KINASE KINASE 20-RELATED"/>
    <property type="match status" value="1"/>
</dbReference>
<keyword evidence="2" id="KW-0808">Transferase</keyword>
<dbReference type="GO" id="GO:0005524">
    <property type="term" value="F:ATP binding"/>
    <property type="evidence" value="ECO:0007669"/>
    <property type="project" value="UniProtKB-UniRule"/>
</dbReference>
<feature type="binding site" evidence="7">
    <location>
        <position position="43"/>
    </location>
    <ligand>
        <name>ATP</name>
        <dbReference type="ChEBI" id="CHEBI:30616"/>
    </ligand>
</feature>
<evidence type="ECO:0000256" key="4">
    <source>
        <dbReference type="ARBA" id="ARBA00022741"/>
    </source>
</evidence>
<dbReference type="PROSITE" id="PS00108">
    <property type="entry name" value="PROTEIN_KINASE_ST"/>
    <property type="match status" value="1"/>
</dbReference>
<comment type="similarity">
    <text evidence="1">Belongs to the leucine-binding protein family.</text>
</comment>
<dbReference type="EMBL" id="RDBM01000035">
    <property type="protein sequence ID" value="TXS28044.1"/>
    <property type="molecule type" value="Genomic_DNA"/>
</dbReference>
<protein>
    <submittedName>
        <fullName evidence="10">Serine/threonine protein kinase</fullName>
    </submittedName>
</protein>
<evidence type="ECO:0000256" key="7">
    <source>
        <dbReference type="PROSITE-ProRule" id="PRU10141"/>
    </source>
</evidence>
<dbReference type="InterPro" id="IPR008271">
    <property type="entry name" value="Ser/Thr_kinase_AS"/>
</dbReference>
<dbReference type="GO" id="GO:0004674">
    <property type="term" value="F:protein serine/threonine kinase activity"/>
    <property type="evidence" value="ECO:0007669"/>
    <property type="project" value="UniProtKB-KW"/>
</dbReference>
<comment type="caution">
    <text evidence="10">The sequence shown here is derived from an EMBL/GenBank/DDBJ whole genome shotgun (WGS) entry which is preliminary data.</text>
</comment>
<evidence type="ECO:0000256" key="6">
    <source>
        <dbReference type="ARBA" id="ARBA00022840"/>
    </source>
</evidence>
<evidence type="ECO:0000256" key="2">
    <source>
        <dbReference type="ARBA" id="ARBA00022679"/>
    </source>
</evidence>
<dbReference type="Pfam" id="PF13458">
    <property type="entry name" value="Peripla_BP_6"/>
    <property type="match status" value="1"/>
</dbReference>
<proteinExistence type="inferred from homology"/>
<dbReference type="Gene3D" id="3.30.200.20">
    <property type="entry name" value="Phosphorylase Kinase, domain 1"/>
    <property type="match status" value="1"/>
</dbReference>
<keyword evidence="10" id="KW-0723">Serine/threonine-protein kinase</keyword>
<dbReference type="InterPro" id="IPR011009">
    <property type="entry name" value="Kinase-like_dom_sf"/>
</dbReference>
<dbReference type="InterPro" id="IPR028081">
    <property type="entry name" value="Leu-bd"/>
</dbReference>
<dbReference type="PROSITE" id="PS00107">
    <property type="entry name" value="PROTEIN_KINASE_ATP"/>
    <property type="match status" value="1"/>
</dbReference>
<evidence type="ECO:0000259" key="9">
    <source>
        <dbReference type="PROSITE" id="PS50011"/>
    </source>
</evidence>
<evidence type="ECO:0000256" key="3">
    <source>
        <dbReference type="ARBA" id="ARBA00022729"/>
    </source>
</evidence>
<dbReference type="InterPro" id="IPR028082">
    <property type="entry name" value="Peripla_BP_I"/>
</dbReference>
<dbReference type="Pfam" id="PF00069">
    <property type="entry name" value="Pkinase"/>
    <property type="match status" value="1"/>
</dbReference>
<dbReference type="InterPro" id="IPR000719">
    <property type="entry name" value="Prot_kinase_dom"/>
</dbReference>
<dbReference type="SUPFAM" id="SSF56112">
    <property type="entry name" value="Protein kinase-like (PK-like)"/>
    <property type="match status" value="1"/>
</dbReference>
<dbReference type="RefSeq" id="WP_147984180.1">
    <property type="nucleotide sequence ID" value="NZ_RDBM01000035.1"/>
</dbReference>
<dbReference type="SUPFAM" id="SSF53822">
    <property type="entry name" value="Periplasmic binding protein-like I"/>
    <property type="match status" value="1"/>
</dbReference>
<dbReference type="InterPro" id="IPR017441">
    <property type="entry name" value="Protein_kinase_ATP_BS"/>
</dbReference>
<feature type="region of interest" description="Disordered" evidence="8">
    <location>
        <begin position="292"/>
        <end position="317"/>
    </location>
</feature>
<sequence>MRPLTSEDPRTVGEYRTLVRLGAGGMGVVYLARSPGGGLAAVKVIRAEHAADPAFRARFRREAEAARRVTGPWVVPVTGADTEAREPWLATAFVPGPSLAEAVDAQGPLPVGTVRALGVRLAGALAAVHGAGLVHRDVKPGNVLLALDGPRLIDFGIARHDGATALTATGAVIGTPGYLAPEQASAGESGPAGDVFSLGCVLAYAATGRRPFGSGPAAGVLFRTVHEDPDLQDLPGELLGTVTACLAKDPADRPTAVQAAAHLAGSGEADRWAVPGLAALVAARSSAALTLPDPEPLPAVPDPPSTVPGPAPAGQPSRRRVLLAGGAGAVLLAGGSTAAWLANRRTGGPRAPGSRPTYTIGLHADLSGPGRAVGLAHQRGAQLAVAAHNARTGAAFRLALRTEDDGGSAGGALRVAGRLAASKEVLAVVGPTTDTVPEAVVTRYGDSRLALVVVAARSSAGVGTTSSLCVIRPPDSTLPAGLLHYVADVRPARRIHVIEDRADPESSWLITNAFREAALTGATLTVHPVKADRGFGPAARSAVSARADAVVYAGGSPTRGALCARALSGAGFSGTRLSTGAVLAPAFLGDAGDAAEGWVFSEAWTDPVAAPAAKAFTAAHRARFDAPPGRWSAEAYDAVGLIARAAETTSATDPERGGVAQRLFLLDHRGISRRVSFHGVRQVRSETGMFLYRIEDGRARWLGPYTQV</sequence>
<dbReference type="Gene3D" id="3.40.50.2300">
    <property type="match status" value="2"/>
</dbReference>